<gene>
    <name evidence="1" type="ORF">MAPG_10673</name>
</gene>
<dbReference type="InterPro" id="IPR012337">
    <property type="entry name" value="RNaseH-like_sf"/>
</dbReference>
<keyword evidence="3" id="KW-1185">Reference proteome</keyword>
<dbReference type="AlphaFoldDB" id="A0A0C4ED80"/>
<dbReference type="EMBL" id="ADBL01002387">
    <property type="status" value="NOT_ANNOTATED_CDS"/>
    <property type="molecule type" value="Genomic_DNA"/>
</dbReference>
<dbReference type="VEuPathDB" id="FungiDB:MAPG_10673"/>
<proteinExistence type="predicted"/>
<dbReference type="EnsemblFungi" id="MAPG_10673T0">
    <property type="protein sequence ID" value="MAPG_10673T0"/>
    <property type="gene ID" value="MAPG_10673"/>
</dbReference>
<accession>A0A0C4ED80</accession>
<dbReference type="OrthoDB" id="5028386at2759"/>
<dbReference type="EMBL" id="GL876975">
    <property type="protein sequence ID" value="KLU90822.1"/>
    <property type="molecule type" value="Genomic_DNA"/>
</dbReference>
<reference evidence="2" key="4">
    <citation type="journal article" date="2015" name="G3 (Bethesda)">
        <title>Genome sequences of three phytopathogenic species of the Magnaporthaceae family of fungi.</title>
        <authorList>
            <person name="Okagaki L.H."/>
            <person name="Nunes C.C."/>
            <person name="Sailsbery J."/>
            <person name="Clay B."/>
            <person name="Brown D."/>
            <person name="John T."/>
            <person name="Oh Y."/>
            <person name="Young N."/>
            <person name="Fitzgerald M."/>
            <person name="Haas B.J."/>
            <person name="Zeng Q."/>
            <person name="Young S."/>
            <person name="Adiconis X."/>
            <person name="Fan L."/>
            <person name="Levin J.Z."/>
            <person name="Mitchell T.K."/>
            <person name="Okubara P.A."/>
            <person name="Farman M.L."/>
            <person name="Kohn L.M."/>
            <person name="Birren B."/>
            <person name="Ma L.-J."/>
            <person name="Dean R.A."/>
        </authorList>
    </citation>
    <scope>NUCLEOTIDE SEQUENCE</scope>
    <source>
        <strain evidence="2">ATCC 64411 / 73-15</strain>
    </source>
</reference>
<name>A0A0C4ED80_MAGP6</name>
<dbReference type="Proteomes" id="UP000011715">
    <property type="component" value="Unassembled WGS sequence"/>
</dbReference>
<dbReference type="Gene3D" id="3.30.420.10">
    <property type="entry name" value="Ribonuclease H-like superfamily/Ribonuclease H"/>
    <property type="match status" value="1"/>
</dbReference>
<evidence type="ECO:0000313" key="3">
    <source>
        <dbReference type="Proteomes" id="UP000011715"/>
    </source>
</evidence>
<dbReference type="eggNOG" id="KOG0017">
    <property type="taxonomic scope" value="Eukaryota"/>
</dbReference>
<dbReference type="GO" id="GO:0003676">
    <property type="term" value="F:nucleic acid binding"/>
    <property type="evidence" value="ECO:0007669"/>
    <property type="project" value="InterPro"/>
</dbReference>
<dbReference type="STRING" id="644358.A0A0C4ED80"/>
<reference evidence="3" key="1">
    <citation type="submission" date="2010-05" db="EMBL/GenBank/DDBJ databases">
        <title>The genome sequence of Magnaporthe poae strain ATCC 64411.</title>
        <authorList>
            <person name="Ma L.-J."/>
            <person name="Dead R."/>
            <person name="Young S."/>
            <person name="Zeng Q."/>
            <person name="Koehrsen M."/>
            <person name="Alvarado L."/>
            <person name="Berlin A."/>
            <person name="Chapman S.B."/>
            <person name="Chen Z."/>
            <person name="Freedman E."/>
            <person name="Gellesch M."/>
            <person name="Goldberg J."/>
            <person name="Griggs A."/>
            <person name="Gujja S."/>
            <person name="Heilman E.R."/>
            <person name="Heiman D."/>
            <person name="Hepburn T."/>
            <person name="Howarth C."/>
            <person name="Jen D."/>
            <person name="Larson L."/>
            <person name="Mehta T."/>
            <person name="Neiman D."/>
            <person name="Pearson M."/>
            <person name="Roberts A."/>
            <person name="Saif S."/>
            <person name="Shea T."/>
            <person name="Shenoy N."/>
            <person name="Sisk P."/>
            <person name="Stolte C."/>
            <person name="Sykes S."/>
            <person name="Walk T."/>
            <person name="White J."/>
            <person name="Yandava C."/>
            <person name="Haas B."/>
            <person name="Nusbaum C."/>
            <person name="Birren B."/>
        </authorList>
    </citation>
    <scope>NUCLEOTIDE SEQUENCE [LARGE SCALE GENOMIC DNA]</scope>
    <source>
        <strain evidence="3">ATCC 64411 / 73-15</strain>
    </source>
</reference>
<evidence type="ECO:0000313" key="2">
    <source>
        <dbReference type="EnsemblFungi" id="MAPG_10673T0"/>
    </source>
</evidence>
<dbReference type="SUPFAM" id="SSF53098">
    <property type="entry name" value="Ribonuclease H-like"/>
    <property type="match status" value="1"/>
</dbReference>
<reference evidence="1" key="2">
    <citation type="submission" date="2010-05" db="EMBL/GenBank/DDBJ databases">
        <title>The Genome Sequence of Magnaporthe poae strain ATCC 64411.</title>
        <authorList>
            <consortium name="The Broad Institute Genome Sequencing Platform"/>
            <consortium name="Broad Institute Genome Sequencing Center for Infectious Disease"/>
            <person name="Ma L.-J."/>
            <person name="Dead R."/>
            <person name="Young S."/>
            <person name="Zeng Q."/>
            <person name="Koehrsen M."/>
            <person name="Alvarado L."/>
            <person name="Berlin A."/>
            <person name="Chapman S.B."/>
            <person name="Chen Z."/>
            <person name="Freedman E."/>
            <person name="Gellesch M."/>
            <person name="Goldberg J."/>
            <person name="Griggs A."/>
            <person name="Gujja S."/>
            <person name="Heilman E.R."/>
            <person name="Heiman D."/>
            <person name="Hepburn T."/>
            <person name="Howarth C."/>
            <person name="Jen D."/>
            <person name="Larson L."/>
            <person name="Mehta T."/>
            <person name="Neiman D."/>
            <person name="Pearson M."/>
            <person name="Roberts A."/>
            <person name="Saif S."/>
            <person name="Shea T."/>
            <person name="Shenoy N."/>
            <person name="Sisk P."/>
            <person name="Stolte C."/>
            <person name="Sykes S."/>
            <person name="Walk T."/>
            <person name="White J."/>
            <person name="Yandava C."/>
            <person name="Haas B."/>
            <person name="Nusbaum C."/>
            <person name="Birren B."/>
        </authorList>
    </citation>
    <scope>NUCLEOTIDE SEQUENCE</scope>
    <source>
        <strain evidence="1">ATCC 64411</strain>
    </source>
</reference>
<reference evidence="1" key="3">
    <citation type="submission" date="2011-03" db="EMBL/GenBank/DDBJ databases">
        <title>Annotation of Magnaporthe poae ATCC 64411.</title>
        <authorList>
            <person name="Ma L.-J."/>
            <person name="Dead R."/>
            <person name="Young S.K."/>
            <person name="Zeng Q."/>
            <person name="Gargeya S."/>
            <person name="Fitzgerald M."/>
            <person name="Haas B."/>
            <person name="Abouelleil A."/>
            <person name="Alvarado L."/>
            <person name="Arachchi H.M."/>
            <person name="Berlin A."/>
            <person name="Brown A."/>
            <person name="Chapman S.B."/>
            <person name="Chen Z."/>
            <person name="Dunbar C."/>
            <person name="Freedman E."/>
            <person name="Gearin G."/>
            <person name="Gellesch M."/>
            <person name="Goldberg J."/>
            <person name="Griggs A."/>
            <person name="Gujja S."/>
            <person name="Heiman D."/>
            <person name="Howarth C."/>
            <person name="Larson L."/>
            <person name="Lui A."/>
            <person name="MacDonald P.J.P."/>
            <person name="Mehta T."/>
            <person name="Montmayeur A."/>
            <person name="Murphy C."/>
            <person name="Neiman D."/>
            <person name="Pearson M."/>
            <person name="Priest M."/>
            <person name="Roberts A."/>
            <person name="Saif S."/>
            <person name="Shea T."/>
            <person name="Shenoy N."/>
            <person name="Sisk P."/>
            <person name="Stolte C."/>
            <person name="Sykes S."/>
            <person name="Yandava C."/>
            <person name="Wortman J."/>
            <person name="Nusbaum C."/>
            <person name="Birren B."/>
        </authorList>
    </citation>
    <scope>NUCLEOTIDE SEQUENCE</scope>
    <source>
        <strain evidence="1">ATCC 64411</strain>
    </source>
</reference>
<reference evidence="2" key="5">
    <citation type="submission" date="2015-06" db="UniProtKB">
        <authorList>
            <consortium name="EnsemblFungi"/>
        </authorList>
    </citation>
    <scope>IDENTIFICATION</scope>
    <source>
        <strain evidence="2">ATCC 64411</strain>
    </source>
</reference>
<evidence type="ECO:0000313" key="1">
    <source>
        <dbReference type="EMBL" id="KLU90822.1"/>
    </source>
</evidence>
<organism evidence="2 3">
    <name type="scientific">Magnaporthiopsis poae (strain ATCC 64411 / 73-15)</name>
    <name type="common">Kentucky bluegrass fungus</name>
    <name type="synonym">Magnaporthe poae</name>
    <dbReference type="NCBI Taxonomy" id="644358"/>
    <lineage>
        <taxon>Eukaryota</taxon>
        <taxon>Fungi</taxon>
        <taxon>Dikarya</taxon>
        <taxon>Ascomycota</taxon>
        <taxon>Pezizomycotina</taxon>
        <taxon>Sordariomycetes</taxon>
        <taxon>Sordariomycetidae</taxon>
        <taxon>Magnaporthales</taxon>
        <taxon>Magnaporthaceae</taxon>
        <taxon>Magnaporthiopsis</taxon>
    </lineage>
</organism>
<protein>
    <recommendedName>
        <fullName evidence="4">Integrase catalytic domain-containing protein</fullName>
    </recommendedName>
</protein>
<sequence>MTSPPPAPPDPTTVALVAAHGCGLQERLGPYRAAPPRRRATPPCSYFRGPYRVCGLPLTVGSDRGPQFVSDFTDKVSKILGIDWRSPSSGRSQSAGQAGIMNAYLDRRLGMFVDRYQGNRPTCYPPST</sequence>
<dbReference type="InterPro" id="IPR036397">
    <property type="entry name" value="RNaseH_sf"/>
</dbReference>
<evidence type="ECO:0008006" key="4">
    <source>
        <dbReference type="Google" id="ProtNLM"/>
    </source>
</evidence>